<dbReference type="GO" id="GO:0034605">
    <property type="term" value="P:cellular response to heat"/>
    <property type="evidence" value="ECO:0007669"/>
    <property type="project" value="TreeGrafter"/>
</dbReference>
<dbReference type="GO" id="GO:0008233">
    <property type="term" value="F:peptidase activity"/>
    <property type="evidence" value="ECO:0007669"/>
    <property type="project" value="UniProtKB-KW"/>
</dbReference>
<evidence type="ECO:0000313" key="7">
    <source>
        <dbReference type="EMBL" id="EMJ5135561.1"/>
    </source>
</evidence>
<dbReference type="SUPFAM" id="SSF52540">
    <property type="entry name" value="P-loop containing nucleoside triphosphate hydrolases"/>
    <property type="match status" value="1"/>
</dbReference>
<dbReference type="AlphaFoldDB" id="A0AAI9GI34"/>
<sequence length="340" mass="38485">MPFINDMLASNHPSQKNSDPQPSQHDLKGFRFTFDPDNVIQSIEKQIIGQDDVLKQLKDVLYCIKANIFDPERPLSTLLFLGPTGVGKTETVIALAKALNNGKNLSCRINMNTLSQDHYAASLSGAPPGYSGSKESYSLFDSDKIAGSYSTPSVVLFDEIEKASKEVIRTLLNILDTGELSLANGQKNINFRNAIIIMTSNLGSKDILNEKRTLFELFNSKSQQQKMLKQLEQRFEPEFINRIDRKISFKKIDSEQAIKIIDLELSKLNKRIARSFMTVILDNAAKLKINSMCDRRYGVRDIKRVFKVHIEPLVANIILKGKHSEYIEFTVNDNQLTLKR</sequence>
<gene>
    <name evidence="7" type="ORF">RG298_003319</name>
</gene>
<dbReference type="SMART" id="SM01086">
    <property type="entry name" value="ClpB_D2-small"/>
    <property type="match status" value="1"/>
</dbReference>
<dbReference type="Gene3D" id="3.40.50.300">
    <property type="entry name" value="P-loop containing nucleotide triphosphate hydrolases"/>
    <property type="match status" value="1"/>
</dbReference>
<keyword evidence="1" id="KW-0547">Nucleotide-binding</keyword>
<accession>A0AAI9GI34</accession>
<comment type="caution">
    <text evidence="7">The sequence shown here is derived from an EMBL/GenBank/DDBJ whole genome shotgun (WGS) entry which is preliminary data.</text>
</comment>
<evidence type="ECO:0000256" key="4">
    <source>
        <dbReference type="SAM" id="MobiDB-lite"/>
    </source>
</evidence>
<keyword evidence="7" id="KW-0645">Protease</keyword>
<keyword evidence="7" id="KW-0378">Hydrolase</keyword>
<evidence type="ECO:0000256" key="3">
    <source>
        <dbReference type="ARBA" id="ARBA00023186"/>
    </source>
</evidence>
<dbReference type="GO" id="GO:0005737">
    <property type="term" value="C:cytoplasm"/>
    <property type="evidence" value="ECO:0007669"/>
    <property type="project" value="TreeGrafter"/>
</dbReference>
<dbReference type="CDD" id="cd19499">
    <property type="entry name" value="RecA-like_ClpB_Hsp104-like"/>
    <property type="match status" value="1"/>
</dbReference>
<evidence type="ECO:0000256" key="1">
    <source>
        <dbReference type="ARBA" id="ARBA00022741"/>
    </source>
</evidence>
<evidence type="ECO:0000259" key="6">
    <source>
        <dbReference type="SMART" id="SM01086"/>
    </source>
</evidence>
<name>A0AAI9GI34_PROST</name>
<dbReference type="PRINTS" id="PR00300">
    <property type="entry name" value="CLPPROTEASEA"/>
</dbReference>
<dbReference type="InterPro" id="IPR050130">
    <property type="entry name" value="ClpA_ClpB"/>
</dbReference>
<feature type="domain" description="AAA+ ATPase" evidence="5">
    <location>
        <begin position="74"/>
        <end position="253"/>
    </location>
</feature>
<dbReference type="GO" id="GO:0006508">
    <property type="term" value="P:proteolysis"/>
    <property type="evidence" value="ECO:0007669"/>
    <property type="project" value="UniProtKB-KW"/>
</dbReference>
<protein>
    <submittedName>
        <fullName evidence="7">ATP-dependent Clp protease ATP-binding subunit</fullName>
    </submittedName>
</protein>
<evidence type="ECO:0000259" key="5">
    <source>
        <dbReference type="SMART" id="SM00382"/>
    </source>
</evidence>
<organism evidence="7">
    <name type="scientific">Providencia stuartii</name>
    <dbReference type="NCBI Taxonomy" id="588"/>
    <lineage>
        <taxon>Bacteria</taxon>
        <taxon>Pseudomonadati</taxon>
        <taxon>Pseudomonadota</taxon>
        <taxon>Gammaproteobacteria</taxon>
        <taxon>Enterobacterales</taxon>
        <taxon>Morganellaceae</taxon>
        <taxon>Providencia</taxon>
    </lineage>
</organism>
<dbReference type="SMART" id="SM00382">
    <property type="entry name" value="AAA"/>
    <property type="match status" value="1"/>
</dbReference>
<dbReference type="InterPro" id="IPR001270">
    <property type="entry name" value="ClpA/B"/>
</dbReference>
<dbReference type="GO" id="GO:0005524">
    <property type="term" value="F:ATP binding"/>
    <property type="evidence" value="ECO:0007669"/>
    <property type="project" value="UniProtKB-KW"/>
</dbReference>
<feature type="region of interest" description="Disordered" evidence="4">
    <location>
        <begin position="1"/>
        <end position="28"/>
    </location>
</feature>
<feature type="compositionally biased region" description="Polar residues" evidence="4">
    <location>
        <begin position="11"/>
        <end position="24"/>
    </location>
</feature>
<keyword evidence="2 7" id="KW-0067">ATP-binding</keyword>
<dbReference type="Pfam" id="PF10431">
    <property type="entry name" value="ClpB_D2-small"/>
    <property type="match status" value="1"/>
</dbReference>
<dbReference type="GO" id="GO:0016887">
    <property type="term" value="F:ATP hydrolysis activity"/>
    <property type="evidence" value="ECO:0007669"/>
    <property type="project" value="InterPro"/>
</dbReference>
<reference evidence="7" key="1">
    <citation type="submission" date="2024-02" db="EMBL/GenBank/DDBJ databases">
        <authorList>
            <consortium name="Clinical and Environmental Microbiology Branch: Whole genome sequencing antimicrobial resistance pathogens in the healthcare setting"/>
        </authorList>
    </citation>
    <scope>NUCLEOTIDE SEQUENCE</scope>
    <source>
        <strain evidence="7">2021GO-0154</strain>
    </source>
</reference>
<dbReference type="InterPro" id="IPR027417">
    <property type="entry name" value="P-loop_NTPase"/>
</dbReference>
<feature type="domain" description="Clp ATPase C-terminal" evidence="6">
    <location>
        <begin position="252"/>
        <end position="338"/>
    </location>
</feature>
<proteinExistence type="predicted"/>
<dbReference type="PANTHER" id="PTHR11638:SF18">
    <property type="entry name" value="HEAT SHOCK PROTEIN 104"/>
    <property type="match status" value="1"/>
</dbReference>
<dbReference type="InterPro" id="IPR003959">
    <property type="entry name" value="ATPase_AAA_core"/>
</dbReference>
<dbReference type="PANTHER" id="PTHR11638">
    <property type="entry name" value="ATP-DEPENDENT CLP PROTEASE"/>
    <property type="match status" value="1"/>
</dbReference>
<dbReference type="Gene3D" id="1.10.8.60">
    <property type="match status" value="1"/>
</dbReference>
<dbReference type="EMBL" id="ABMABF030000012">
    <property type="protein sequence ID" value="EMJ5135561.1"/>
    <property type="molecule type" value="Genomic_DNA"/>
</dbReference>
<evidence type="ECO:0000256" key="2">
    <source>
        <dbReference type="ARBA" id="ARBA00022840"/>
    </source>
</evidence>
<dbReference type="InterPro" id="IPR019489">
    <property type="entry name" value="Clp_ATPase_C"/>
</dbReference>
<dbReference type="Pfam" id="PF07724">
    <property type="entry name" value="AAA_2"/>
    <property type="match status" value="1"/>
</dbReference>
<keyword evidence="3" id="KW-0143">Chaperone</keyword>
<dbReference type="InterPro" id="IPR003593">
    <property type="entry name" value="AAA+_ATPase"/>
</dbReference>